<dbReference type="AlphaFoldDB" id="A0A1Y1VBG5"/>
<keyword evidence="1" id="KW-0175">Coiled coil</keyword>
<dbReference type="Pfam" id="PF20882">
    <property type="entry name" value="Sos7"/>
    <property type="match status" value="1"/>
</dbReference>
<name>A0A1Y1VBG5_9FUNG</name>
<dbReference type="GO" id="GO:0000776">
    <property type="term" value="C:kinetochore"/>
    <property type="evidence" value="ECO:0007669"/>
    <property type="project" value="InterPro"/>
</dbReference>
<feature type="domain" description="Kinetochore protein Sos7 coiled-coil" evidence="2">
    <location>
        <begin position="73"/>
        <end position="145"/>
    </location>
</feature>
<gene>
    <name evidence="3" type="ORF">BCR36DRAFT_33532</name>
</gene>
<comment type="caution">
    <text evidence="3">The sequence shown here is derived from an EMBL/GenBank/DDBJ whole genome shotgun (WGS) entry which is preliminary data.</text>
</comment>
<dbReference type="InterPro" id="IPR037475">
    <property type="entry name" value="Sos7"/>
</dbReference>
<evidence type="ECO:0000313" key="4">
    <source>
        <dbReference type="Proteomes" id="UP000193719"/>
    </source>
</evidence>
<organism evidence="3 4">
    <name type="scientific">Piromyces finnis</name>
    <dbReference type="NCBI Taxonomy" id="1754191"/>
    <lineage>
        <taxon>Eukaryota</taxon>
        <taxon>Fungi</taxon>
        <taxon>Fungi incertae sedis</taxon>
        <taxon>Chytridiomycota</taxon>
        <taxon>Chytridiomycota incertae sedis</taxon>
        <taxon>Neocallimastigomycetes</taxon>
        <taxon>Neocallimastigales</taxon>
        <taxon>Neocallimastigaceae</taxon>
        <taxon>Piromyces</taxon>
    </lineage>
</organism>
<dbReference type="Proteomes" id="UP000193719">
    <property type="component" value="Unassembled WGS sequence"/>
</dbReference>
<dbReference type="SUPFAM" id="SSF57997">
    <property type="entry name" value="Tropomyosin"/>
    <property type="match status" value="1"/>
</dbReference>
<dbReference type="STRING" id="1754191.A0A1Y1VBG5"/>
<dbReference type="InterPro" id="IPR048781">
    <property type="entry name" value="Sos7_CC"/>
</dbReference>
<reference evidence="3 4" key="2">
    <citation type="submission" date="2016-08" db="EMBL/GenBank/DDBJ databases">
        <title>Pervasive Adenine N6-methylation of Active Genes in Fungi.</title>
        <authorList>
            <consortium name="DOE Joint Genome Institute"/>
            <person name="Mondo S.J."/>
            <person name="Dannebaum R.O."/>
            <person name="Kuo R.C."/>
            <person name="Labutti K."/>
            <person name="Haridas S."/>
            <person name="Kuo A."/>
            <person name="Salamov A."/>
            <person name="Ahrendt S.R."/>
            <person name="Lipzen A."/>
            <person name="Sullivan W."/>
            <person name="Andreopoulos W.B."/>
            <person name="Clum A."/>
            <person name="Lindquist E."/>
            <person name="Daum C."/>
            <person name="Ramamoorthy G.K."/>
            <person name="Gryganskyi A."/>
            <person name="Culley D."/>
            <person name="Magnuson J.K."/>
            <person name="James T.Y."/>
            <person name="O'Malley M.A."/>
            <person name="Stajich J.E."/>
            <person name="Spatafora J.W."/>
            <person name="Visel A."/>
            <person name="Grigoriev I.V."/>
        </authorList>
    </citation>
    <scope>NUCLEOTIDE SEQUENCE [LARGE SCALE GENOMIC DNA]</scope>
    <source>
        <strain evidence="4">finn</strain>
    </source>
</reference>
<dbReference type="GO" id="GO:0034501">
    <property type="term" value="P:protein localization to kinetochore"/>
    <property type="evidence" value="ECO:0007669"/>
    <property type="project" value="InterPro"/>
</dbReference>
<sequence length="260" mass="30483">MNDIDTKKIDNEELNILINKFLRAPFNISKLKHGNFIIKGGLIIDNQENNNNIPIELQQNSIFLKEELEYQKELFSELRVNFREIQTKSYFLNQIFSNPPAYSNEQQVDEIEINAKNDKLKLKQSKQEIENAKNQLLEIIENVNQAFETISKHFQEAEQLQNKIRNAEEEIKNYESSTTKLKDVQNIVDEQETKIIELESYLHDQEESIKSLNDKITFLGKEISNLRIQKTNIETAVTEKIQKTSNINPVFKNMCECQMN</sequence>
<evidence type="ECO:0000313" key="3">
    <source>
        <dbReference type="EMBL" id="ORX52096.1"/>
    </source>
</evidence>
<protein>
    <recommendedName>
        <fullName evidence="2">Kinetochore protein Sos7 coiled-coil domain-containing protein</fullName>
    </recommendedName>
</protein>
<dbReference type="PANTHER" id="PTHR37329:SF1">
    <property type="entry name" value="KINETOCHORE PROTEIN SOS7"/>
    <property type="match status" value="1"/>
</dbReference>
<proteinExistence type="predicted"/>
<feature type="coiled-coil region" evidence="1">
    <location>
        <begin position="108"/>
        <end position="229"/>
    </location>
</feature>
<dbReference type="OrthoDB" id="18959at2759"/>
<accession>A0A1Y1VBG5</accession>
<keyword evidence="4" id="KW-1185">Reference proteome</keyword>
<reference evidence="3 4" key="1">
    <citation type="submission" date="2016-08" db="EMBL/GenBank/DDBJ databases">
        <title>Genomes of anaerobic fungi encode conserved fungal cellulosomes for biomass hydrolysis.</title>
        <authorList>
            <consortium name="DOE Joint Genome Institute"/>
            <person name="Haitjema C.H."/>
            <person name="Gilmore S.P."/>
            <person name="Henske J.K."/>
            <person name="Solomon K.V."/>
            <person name="De Groot R."/>
            <person name="Kuo A."/>
            <person name="Mondo S.J."/>
            <person name="Salamov A.A."/>
            <person name="Labutti K."/>
            <person name="Zhao Z."/>
            <person name="Chiniquy J."/>
            <person name="Barry K."/>
            <person name="Brewer H.M."/>
            <person name="Purvine S.O."/>
            <person name="Wright A.T."/>
            <person name="Boxma B."/>
            <person name="Van Alen T."/>
            <person name="Hackstein J.H."/>
            <person name="Baker S.E."/>
            <person name="Grigoriev I.V."/>
            <person name="O'Malley M.A."/>
        </authorList>
    </citation>
    <scope>NUCLEOTIDE SEQUENCE [LARGE SCALE GENOMIC DNA]</scope>
    <source>
        <strain evidence="4">finn</strain>
    </source>
</reference>
<evidence type="ECO:0000256" key="1">
    <source>
        <dbReference type="SAM" id="Coils"/>
    </source>
</evidence>
<evidence type="ECO:0000259" key="2">
    <source>
        <dbReference type="Pfam" id="PF20882"/>
    </source>
</evidence>
<dbReference type="GO" id="GO:0051315">
    <property type="term" value="P:attachment of mitotic spindle microtubules to kinetochore"/>
    <property type="evidence" value="ECO:0007669"/>
    <property type="project" value="TreeGrafter"/>
</dbReference>
<dbReference type="EMBL" id="MCFH01000016">
    <property type="protein sequence ID" value="ORX52096.1"/>
    <property type="molecule type" value="Genomic_DNA"/>
</dbReference>
<dbReference type="PANTHER" id="PTHR37329">
    <property type="entry name" value="KINETOCHORE PROTEIN SOS7"/>
    <property type="match status" value="1"/>
</dbReference>